<evidence type="ECO:0000256" key="5">
    <source>
        <dbReference type="ARBA" id="ARBA00022729"/>
    </source>
</evidence>
<dbReference type="InterPro" id="IPR018184">
    <property type="entry name" value="Integrin_alpha_C_CS"/>
</dbReference>
<evidence type="ECO:0000256" key="12">
    <source>
        <dbReference type="ARBA" id="ARBA00023136"/>
    </source>
</evidence>
<keyword evidence="10 23" id="KW-1133">Transmembrane helix</keyword>
<feature type="repeat" description="FG-GAP" evidence="22">
    <location>
        <begin position="510"/>
        <end position="568"/>
    </location>
</feature>
<dbReference type="CDD" id="cd01469">
    <property type="entry name" value="vWA_integrins_alpha_subunit"/>
    <property type="match status" value="2"/>
</dbReference>
<evidence type="ECO:0000256" key="8">
    <source>
        <dbReference type="ARBA" id="ARBA00022842"/>
    </source>
</evidence>
<dbReference type="InterPro" id="IPR013519">
    <property type="entry name" value="Int_alpha_beta-p"/>
</dbReference>
<dbReference type="InterPro" id="IPR000413">
    <property type="entry name" value="Integrin_alpha"/>
</dbReference>
<dbReference type="Gene3D" id="3.40.50.410">
    <property type="entry name" value="von Willebrand factor, type A domain"/>
    <property type="match status" value="2"/>
</dbReference>
<dbReference type="Gene3D" id="2.60.40.1460">
    <property type="entry name" value="Integrin domains. Chain A, domain 2"/>
    <property type="match status" value="3"/>
</dbReference>
<comment type="subcellular location">
    <subcellularLocation>
        <location evidence="1 23">Membrane</location>
        <topology evidence="1 23">Single-pass type I membrane protein</topology>
    </subcellularLocation>
</comment>
<dbReference type="SUPFAM" id="SSF53300">
    <property type="entry name" value="vWA-like"/>
    <property type="match status" value="2"/>
</dbReference>
<feature type="repeat" description="FG-GAP" evidence="22">
    <location>
        <begin position="572"/>
        <end position="632"/>
    </location>
</feature>
<dbReference type="Gene3D" id="2.60.40.1530">
    <property type="entry name" value="ntegrin, alpha v. Chain A, domain 4"/>
    <property type="match status" value="1"/>
</dbReference>
<dbReference type="PROSITE" id="PS50234">
    <property type="entry name" value="VWFA"/>
    <property type="match status" value="2"/>
</dbReference>
<dbReference type="GO" id="GO:0008305">
    <property type="term" value="C:integrin complex"/>
    <property type="evidence" value="ECO:0007669"/>
    <property type="project" value="InterPro"/>
</dbReference>
<keyword evidence="26" id="KW-1185">Reference proteome</keyword>
<dbReference type="SMART" id="SM00327">
    <property type="entry name" value="VWA"/>
    <property type="match status" value="2"/>
</dbReference>
<evidence type="ECO:0000256" key="14">
    <source>
        <dbReference type="ARBA" id="ARBA00023170"/>
    </source>
</evidence>
<accession>A0A091CYF1</accession>
<dbReference type="Pfam" id="PF20805">
    <property type="entry name" value="Integrin_A_Ig_2"/>
    <property type="match status" value="2"/>
</dbReference>
<feature type="transmembrane region" description="Helical" evidence="23">
    <location>
        <begin position="1942"/>
        <end position="1968"/>
    </location>
</feature>
<dbReference type="FunFam" id="2.130.10.130:FF:000008">
    <property type="entry name" value="Integrin subunit alpha 2"/>
    <property type="match status" value="1"/>
</dbReference>
<comment type="similarity">
    <text evidence="2 23">Belongs to the integrin alpha chain family.</text>
</comment>
<dbReference type="FunFam" id="3.40.50.410:FF:000012">
    <property type="entry name" value="Integrin, alpha 10"/>
    <property type="match status" value="2"/>
</dbReference>
<comment type="subunit">
    <text evidence="16">Heterodimer of an alpha and a beta subunit. Alpha-2 associates with beta-1. Interacts with HPS5 and RAB21.</text>
</comment>
<reference evidence="25 26" key="1">
    <citation type="submission" date="2013-11" db="EMBL/GenBank/DDBJ databases">
        <title>The Damaraland mole rat (Fukomys damarensis) genome and evolution of African mole rats.</title>
        <authorList>
            <person name="Gladyshev V.N."/>
            <person name="Fang X."/>
        </authorList>
    </citation>
    <scope>NUCLEOTIDE SEQUENCE [LARGE SCALE GENOMIC DNA]</scope>
    <source>
        <tissue evidence="25">Liver</tissue>
    </source>
</reference>
<dbReference type="SMART" id="SM00191">
    <property type="entry name" value="Int_alpha"/>
    <property type="match status" value="10"/>
</dbReference>
<dbReference type="Pfam" id="PF00092">
    <property type="entry name" value="VWA"/>
    <property type="match status" value="2"/>
</dbReference>
<evidence type="ECO:0000256" key="2">
    <source>
        <dbReference type="ARBA" id="ARBA00008054"/>
    </source>
</evidence>
<evidence type="ECO:0000256" key="7">
    <source>
        <dbReference type="ARBA" id="ARBA00022837"/>
    </source>
</evidence>
<dbReference type="STRING" id="885580.ENSFDAP00000022357"/>
<dbReference type="PROSITE" id="PS00242">
    <property type="entry name" value="INTEGRIN_ALPHA"/>
    <property type="match status" value="1"/>
</dbReference>
<keyword evidence="11 23" id="KW-0401">Integrin</keyword>
<dbReference type="eggNOG" id="KOG3637">
    <property type="taxonomic scope" value="Eukaryota"/>
</dbReference>
<dbReference type="InterPro" id="IPR036465">
    <property type="entry name" value="vWFA_dom_sf"/>
</dbReference>
<evidence type="ECO:0000313" key="25">
    <source>
        <dbReference type="EMBL" id="KFO24844.1"/>
    </source>
</evidence>
<dbReference type="InterPro" id="IPR048285">
    <property type="entry name" value="Integrin_alpha_Ig-like_2"/>
</dbReference>
<evidence type="ECO:0000256" key="4">
    <source>
        <dbReference type="ARBA" id="ARBA00022723"/>
    </source>
</evidence>
<feature type="repeat" description="FG-GAP" evidence="22">
    <location>
        <begin position="429"/>
        <end position="491"/>
    </location>
</feature>
<evidence type="ECO:0000256" key="6">
    <source>
        <dbReference type="ARBA" id="ARBA00022737"/>
    </source>
</evidence>
<keyword evidence="7" id="KW-0106">Calcium</keyword>
<evidence type="ECO:0000256" key="18">
    <source>
        <dbReference type="ARBA" id="ARBA00077193"/>
    </source>
</evidence>
<dbReference type="PANTHER" id="PTHR23220">
    <property type="entry name" value="INTEGRIN ALPHA"/>
    <property type="match status" value="1"/>
</dbReference>
<dbReference type="InterPro" id="IPR002035">
    <property type="entry name" value="VWF_A"/>
</dbReference>
<dbReference type="Pfam" id="PF01839">
    <property type="entry name" value="FG-GAP"/>
    <property type="match status" value="4"/>
</dbReference>
<dbReference type="SUPFAM" id="SSF69179">
    <property type="entry name" value="Integrin domains"/>
    <property type="match status" value="5"/>
</dbReference>
<evidence type="ECO:0000256" key="20">
    <source>
        <dbReference type="ARBA" id="ARBA00080513"/>
    </source>
</evidence>
<protein>
    <recommendedName>
        <fullName evidence="17">Integrin alpha-2</fullName>
    </recommendedName>
    <alternativeName>
        <fullName evidence="20">CD49 antigen-like family member B</fullName>
    </alternativeName>
    <alternativeName>
        <fullName evidence="18">Collagen receptor</fullName>
    </alternativeName>
    <alternativeName>
        <fullName evidence="21">Platelet membrane glycoprotein Ia</fullName>
    </alternativeName>
    <alternativeName>
        <fullName evidence="19">VLA-2 subunit alpha</fullName>
    </alternativeName>
</protein>
<evidence type="ECO:0000256" key="22">
    <source>
        <dbReference type="PROSITE-ProRule" id="PRU00803"/>
    </source>
</evidence>
<keyword evidence="15" id="KW-0325">Glycoprotein</keyword>
<feature type="domain" description="VWFA" evidence="24">
    <location>
        <begin position="126"/>
        <end position="309"/>
    </location>
</feature>
<evidence type="ECO:0000256" key="19">
    <source>
        <dbReference type="ARBA" id="ARBA00078914"/>
    </source>
</evidence>
<evidence type="ECO:0000256" key="3">
    <source>
        <dbReference type="ARBA" id="ARBA00022692"/>
    </source>
</evidence>
<dbReference type="GO" id="GO:0046872">
    <property type="term" value="F:metal ion binding"/>
    <property type="evidence" value="ECO:0007669"/>
    <property type="project" value="UniProtKB-KW"/>
</dbReference>
<evidence type="ECO:0000256" key="23">
    <source>
        <dbReference type="RuleBase" id="RU003762"/>
    </source>
</evidence>
<keyword evidence="9 23" id="KW-0130">Cell adhesion</keyword>
<dbReference type="PRINTS" id="PR00453">
    <property type="entry name" value="VWFADOMAIN"/>
</dbReference>
<dbReference type="EMBL" id="KN123491">
    <property type="protein sequence ID" value="KFO24844.1"/>
    <property type="molecule type" value="Genomic_DNA"/>
</dbReference>
<feature type="repeat" description="FG-GAP" evidence="22">
    <location>
        <begin position="1324"/>
        <end position="1386"/>
    </location>
</feature>
<dbReference type="InterPro" id="IPR032695">
    <property type="entry name" value="Integrin_dom_sf"/>
</dbReference>
<dbReference type="GO" id="GO:0007160">
    <property type="term" value="P:cell-matrix adhesion"/>
    <property type="evidence" value="ECO:0007669"/>
    <property type="project" value="TreeGrafter"/>
</dbReference>
<feature type="domain" description="VWFA" evidence="24">
    <location>
        <begin position="1021"/>
        <end position="1208"/>
    </location>
</feature>
<proteinExistence type="inferred from homology"/>
<evidence type="ECO:0000256" key="21">
    <source>
        <dbReference type="ARBA" id="ARBA00081841"/>
    </source>
</evidence>
<dbReference type="Gene3D" id="2.60.40.1510">
    <property type="entry name" value="ntegrin, alpha v. Chain A, domain 3"/>
    <property type="match status" value="2"/>
</dbReference>
<organism evidence="25 26">
    <name type="scientific">Fukomys damarensis</name>
    <name type="common">Damaraland mole rat</name>
    <name type="synonym">Cryptomys damarensis</name>
    <dbReference type="NCBI Taxonomy" id="885580"/>
    <lineage>
        <taxon>Eukaryota</taxon>
        <taxon>Metazoa</taxon>
        <taxon>Chordata</taxon>
        <taxon>Craniata</taxon>
        <taxon>Vertebrata</taxon>
        <taxon>Euteleostomi</taxon>
        <taxon>Mammalia</taxon>
        <taxon>Eutheria</taxon>
        <taxon>Euarchontoglires</taxon>
        <taxon>Glires</taxon>
        <taxon>Rodentia</taxon>
        <taxon>Hystricomorpha</taxon>
        <taxon>Bathyergidae</taxon>
        <taxon>Fukomys</taxon>
    </lineage>
</organism>
<keyword evidence="6" id="KW-0677">Repeat</keyword>
<evidence type="ECO:0000256" key="16">
    <source>
        <dbReference type="ARBA" id="ARBA00063497"/>
    </source>
</evidence>
<evidence type="ECO:0000313" key="26">
    <source>
        <dbReference type="Proteomes" id="UP000028990"/>
    </source>
</evidence>
<dbReference type="PANTHER" id="PTHR23220:SF22">
    <property type="entry name" value="INTEGRIN ALPHA-1"/>
    <property type="match status" value="1"/>
</dbReference>
<keyword evidence="13" id="KW-1015">Disulfide bond</keyword>
<dbReference type="InterPro" id="IPR048286">
    <property type="entry name" value="Integrin_alpha_Ig-like_3"/>
</dbReference>
<feature type="repeat" description="FG-GAP" evidence="22">
    <location>
        <begin position="1449"/>
        <end position="1511"/>
    </location>
</feature>
<dbReference type="FunFam" id="2.130.10.130:FF:000001">
    <property type="entry name" value="Integrin subunit alpha 10"/>
    <property type="match status" value="1"/>
</dbReference>
<dbReference type="GO" id="GO:0009897">
    <property type="term" value="C:external side of plasma membrane"/>
    <property type="evidence" value="ECO:0007669"/>
    <property type="project" value="TreeGrafter"/>
</dbReference>
<evidence type="ECO:0000256" key="1">
    <source>
        <dbReference type="ARBA" id="ARBA00004479"/>
    </source>
</evidence>
<dbReference type="Gene3D" id="1.20.5.930">
    <property type="entry name" value="Bicelle-embedded integrin alpha(iib) transmembrane segment"/>
    <property type="match status" value="1"/>
</dbReference>
<dbReference type="PRINTS" id="PR01185">
    <property type="entry name" value="INTEGRINA"/>
</dbReference>
<keyword evidence="14 23" id="KW-0675">Receptor</keyword>
<evidence type="ECO:0000256" key="10">
    <source>
        <dbReference type="ARBA" id="ARBA00022989"/>
    </source>
</evidence>
<dbReference type="Gene3D" id="2.130.10.130">
    <property type="entry name" value="Integrin alpha, N-terminal"/>
    <property type="match status" value="3"/>
</dbReference>
<dbReference type="Pfam" id="PF20806">
    <property type="entry name" value="Integrin_A_Ig_3"/>
    <property type="match status" value="1"/>
</dbReference>
<dbReference type="Proteomes" id="UP000028990">
    <property type="component" value="Unassembled WGS sequence"/>
</dbReference>
<keyword evidence="12 23" id="KW-0472">Membrane</keyword>
<keyword evidence="4" id="KW-0479">Metal-binding</keyword>
<dbReference type="InterPro" id="IPR028994">
    <property type="entry name" value="Integrin_alpha_N"/>
</dbReference>
<feature type="repeat" description="FG-GAP" evidence="22">
    <location>
        <begin position="881"/>
        <end position="939"/>
    </location>
</feature>
<evidence type="ECO:0000256" key="9">
    <source>
        <dbReference type="ARBA" id="ARBA00022889"/>
    </source>
</evidence>
<evidence type="ECO:0000256" key="11">
    <source>
        <dbReference type="ARBA" id="ARBA00023037"/>
    </source>
</evidence>
<feature type="repeat" description="FG-GAP" evidence="22">
    <location>
        <begin position="1"/>
        <end position="46"/>
    </location>
</feature>
<dbReference type="GO" id="GO:0005178">
    <property type="term" value="F:integrin binding"/>
    <property type="evidence" value="ECO:0007669"/>
    <property type="project" value="TreeGrafter"/>
</dbReference>
<feature type="repeat" description="FG-GAP" evidence="22">
    <location>
        <begin position="1387"/>
        <end position="1445"/>
    </location>
</feature>
<keyword evidence="3 23" id="KW-0812">Transmembrane</keyword>
<dbReference type="GO" id="GO:0098609">
    <property type="term" value="P:cell-cell adhesion"/>
    <property type="evidence" value="ECO:0007669"/>
    <property type="project" value="TreeGrafter"/>
</dbReference>
<dbReference type="GO" id="GO:0033627">
    <property type="term" value="P:cell adhesion mediated by integrin"/>
    <property type="evidence" value="ECO:0007669"/>
    <property type="project" value="TreeGrafter"/>
</dbReference>
<sequence>MFGYTVQQYANEEGKWVLIGSPLVGQPKTRTGDVYKCPVGRGDKRCIKLDLPVNTSIPNVTEVKENMTFGSTLVTNPKGGFLACGPLYAYRCGNLHYTTGICSDVSPTFQVVNSFAPVQECSTQLDIVIVLDGSNSIYPWESVTAFLNDLLEKMDIGPKQTQVGIVQYGENVTHEFNLNKYSSTEEVLVAAKKIYQRGGRRTNTALGIDTARKEAFTEDRGARRGVKKVMVVVTDGESHDNYKLNKVIQDCEDENIQRFAIAILGSYNRGNLSTEKFVEEIKSIASKPTENHFFNVSDELALVTIVKSLGERIFALEATTDQSAASFEMEMSQTGFSAHYSQDWVMLGAVGAYDWNGTVVMQKSHQIITPPNTTFQIESTKMNEPLASYLGYSVNSATTSGDVLYVAGQPRYNHTGQVIIYRMEDGDIKILQTLRGEQIGSYFGSVLTTVDIDNDANTDILLVGAPMYMGTEKEEQGKVYVYTLNQTRFEYQMSLEPIKQTCCSSLKHNSCTKENKNEPCGARFGTAIAAVKDLNLDGFNDIVIGAPLENDHAGAVYIYHGSGKTIRKEYAQHIPSGGDGKTLKFFGQSIHGEMDLNGDGLTDVTIGGLGGAALFWSRDVAVVRLTMNFEPNKVNIEKKNCHVEGRETVCINAIICFDVKLRSKEDSIYEAAFSPFFCPLLGNTGVTEDPNTAAQIALSIEEMLVFRDKHDFQDSVRITLDFNLTDPENGPVLDDSLPNVVHEYIPFAKDCGNKEKCISDLTLDVSTTEKGLFIVRPQNDKFNISLTVKNKGDSAYNTRTIVQYSPNLIFSGIEGIQKDSCESNHNITCKVGYPFLRRGEMVSRLHTIHVAIGYEKQCAYYIHNRAVICIINCCLAYNVGLPEAKIFSGPSSEQFGYSVQQFINPKGNWLLVGSPWSGFPENRMGDVYKCPVDLSTATCEKLNLQTLTSIQNVTEVKTNMSLGLTLTRNMGTGGFLTCGPLWAQQCGSQYYTTGVCSDVSPDFQHLSSFAPAIQTCPSLIDVVVVCDESNSIYPWDAVKNFLEKFVQGLDIGPRKTQVALIQYANNPRVVYNLNTFKTKDELIRATSQTFQFGGDLTNTFKAIQFARTAAYSAASGGRPGATKVMVVVTDGESHDGSMLKSVIEQCNNDNILRFGIAVLGYLNRNALDTKNLIKEIKAIASIPTERFFFNVSDEAALLEKAGTLGEHIFSIEGTVQGGENIQLEMSQVGFSADYSPQNDILMLGAVGAFDWSGTVVQETSHRHLIFPKEAFDQILQDRNHSSYLGYSVAAISTEKSVHFVAGAPRANYTGQIILYSLDEHSNVTIIQTHRGDQIGSYFGSVLCSVDVDKDTVTDVLLVGAPTYMNNLKKEEGRVYLFTIAKGILNQHQFLEGPKGIENARFGSAIAALSDINMDGYNDVIVGSPLENQNSGAVYIYNGDQGTIRTKYSQKILGSDRAFRNQLQFFGRSLDGYGDLNGDSITDVSVGAYGQVVQLWSQSIAEVAAEASFSPEKIILFNKNAQIVLQLCFKAKFRPTSQNNQVAIMYNITLDADRYSSRVTSRGLFQENNERNLQKNMVLNAENKCTQYKIHVQIPFYKDCGGDGICISDLVLDVQQLPATQEQSFIVSNQNKRLTFSVTLKNKGESAYNAAIVANFSENLFFASFSMPVDGTEVTCQVDSSQKSVSCDVGYPALNSKQQVTFMLNFDFNLQNLQNQASFSVQAFSESEEANKADNSVNLKIPLLYDAEIHLTRSTNINFYEVSLDENVPSIVHSFEDIGPKFIFSLKVTTGLVPVSMASVIIHIPQYTKEKNPLMYLTEVHMDQAGDISCQAEINPLKLGQTSSSVSFKSENFRYLKELDCRTASCSNVTCWFKDLDIKGEYFINVSTRIWNRTFAASTFQTVQLTATAEINTYNPQLYVIEENTVTIPLLIMKPNEKAEVPVGVIVGSIVAGILLLLALVSVLWKLGFFKRKYEKMMKNPDEMDETTELNS</sequence>
<evidence type="ECO:0000256" key="17">
    <source>
        <dbReference type="ARBA" id="ARBA00068415"/>
    </source>
</evidence>
<keyword evidence="5" id="KW-0732">Signal</keyword>
<name>A0A091CYF1_FUKDA</name>
<keyword evidence="8" id="KW-0460">Magnesium</keyword>
<dbReference type="SUPFAM" id="SSF69318">
    <property type="entry name" value="Integrin alpha N-terminal domain"/>
    <property type="match status" value="2"/>
</dbReference>
<evidence type="ECO:0000256" key="13">
    <source>
        <dbReference type="ARBA" id="ARBA00023157"/>
    </source>
</evidence>
<evidence type="ECO:0000259" key="24">
    <source>
        <dbReference type="PROSITE" id="PS50234"/>
    </source>
</evidence>
<dbReference type="PROSITE" id="PS51470">
    <property type="entry name" value="FG_GAP"/>
    <property type="match status" value="8"/>
</dbReference>
<dbReference type="InterPro" id="IPR013517">
    <property type="entry name" value="FG-GAP"/>
</dbReference>
<gene>
    <name evidence="25" type="ORF">H920_13768</name>
</gene>
<evidence type="ECO:0000256" key="15">
    <source>
        <dbReference type="ARBA" id="ARBA00023180"/>
    </source>
</evidence>
<dbReference type="GO" id="GO:0007229">
    <property type="term" value="P:integrin-mediated signaling pathway"/>
    <property type="evidence" value="ECO:0007669"/>
    <property type="project" value="UniProtKB-KW"/>
</dbReference>